<dbReference type="AlphaFoldDB" id="A0A7W4J7K4"/>
<dbReference type="NCBIfam" id="TIGR02684">
    <property type="entry name" value="dnstrm_HI1420"/>
    <property type="match status" value="1"/>
</dbReference>
<dbReference type="Pfam" id="PF21716">
    <property type="entry name" value="dnstrm_HI1420"/>
    <property type="match status" value="1"/>
</dbReference>
<proteinExistence type="predicted"/>
<keyword evidence="2" id="KW-1185">Reference proteome</keyword>
<evidence type="ECO:0000313" key="2">
    <source>
        <dbReference type="Proteomes" id="UP000561066"/>
    </source>
</evidence>
<dbReference type="InterPro" id="IPR014057">
    <property type="entry name" value="HI1420"/>
</dbReference>
<dbReference type="Proteomes" id="UP000561066">
    <property type="component" value="Unassembled WGS sequence"/>
</dbReference>
<dbReference type="InterPro" id="IPR010982">
    <property type="entry name" value="Lambda_DNA-bd_dom_sf"/>
</dbReference>
<organism evidence="1 2">
    <name type="scientific">Gluconacetobacter johannae</name>
    <dbReference type="NCBI Taxonomy" id="112140"/>
    <lineage>
        <taxon>Bacteria</taxon>
        <taxon>Pseudomonadati</taxon>
        <taxon>Pseudomonadota</taxon>
        <taxon>Alphaproteobacteria</taxon>
        <taxon>Acetobacterales</taxon>
        <taxon>Acetobacteraceae</taxon>
        <taxon>Gluconacetobacter</taxon>
    </lineage>
</organism>
<evidence type="ECO:0000313" key="1">
    <source>
        <dbReference type="EMBL" id="MBB2176176.1"/>
    </source>
</evidence>
<gene>
    <name evidence="1" type="ORF">HLH21_09565</name>
</gene>
<sequence>MTHTRPFDPAKYLTRPEAQEELLNEALESGDAAFIAQTLGVIARARGISQIAKDTGLTRQGIYKALDDNGDPRLTTLLGVLKSLGFSLKATTA</sequence>
<dbReference type="PANTHER" id="PTHR40275:SF1">
    <property type="entry name" value="SSL7038 PROTEIN"/>
    <property type="match status" value="1"/>
</dbReference>
<protein>
    <submittedName>
        <fullName evidence="1">Putative addiction module antidote protein</fullName>
    </submittedName>
</protein>
<accession>A0A7W4J7K4</accession>
<dbReference type="RefSeq" id="WP_182943525.1">
    <property type="nucleotide sequence ID" value="NZ_JABEQH010000011.1"/>
</dbReference>
<name>A0A7W4J7K4_9PROT</name>
<dbReference type="EMBL" id="JABEQH010000011">
    <property type="protein sequence ID" value="MBB2176176.1"/>
    <property type="molecule type" value="Genomic_DNA"/>
</dbReference>
<dbReference type="PANTHER" id="PTHR40275">
    <property type="entry name" value="SSL7038 PROTEIN"/>
    <property type="match status" value="1"/>
</dbReference>
<comment type="caution">
    <text evidence="1">The sequence shown here is derived from an EMBL/GenBank/DDBJ whole genome shotgun (WGS) entry which is preliminary data.</text>
</comment>
<dbReference type="SUPFAM" id="SSF47413">
    <property type="entry name" value="lambda repressor-like DNA-binding domains"/>
    <property type="match status" value="1"/>
</dbReference>
<dbReference type="GO" id="GO:0003677">
    <property type="term" value="F:DNA binding"/>
    <property type="evidence" value="ECO:0007669"/>
    <property type="project" value="InterPro"/>
</dbReference>
<reference evidence="1 2" key="1">
    <citation type="submission" date="2020-04" db="EMBL/GenBank/DDBJ databases">
        <title>Description of novel Gluconacetobacter.</title>
        <authorList>
            <person name="Sombolestani A."/>
        </authorList>
    </citation>
    <scope>NUCLEOTIDE SEQUENCE [LARGE SCALE GENOMIC DNA]</scope>
    <source>
        <strain evidence="1 2">LMG 21312</strain>
    </source>
</reference>